<comment type="caution">
    <text evidence="4">The sequence shown here is derived from an EMBL/GenBank/DDBJ whole genome shotgun (WGS) entry which is preliminary data.</text>
</comment>
<feature type="domain" description="YgxA-like helix-turn-helix" evidence="2">
    <location>
        <begin position="226"/>
        <end position="287"/>
    </location>
</feature>
<evidence type="ECO:0000313" key="5">
    <source>
        <dbReference type="Proteomes" id="UP000677918"/>
    </source>
</evidence>
<evidence type="ECO:0000259" key="3">
    <source>
        <dbReference type="Pfam" id="PF22339"/>
    </source>
</evidence>
<dbReference type="Gene3D" id="3.30.460.10">
    <property type="entry name" value="Beta Polymerase, domain 2"/>
    <property type="match status" value="1"/>
</dbReference>
<reference evidence="4" key="1">
    <citation type="submission" date="2021-04" db="EMBL/GenBank/DDBJ databases">
        <title>Draft genome sequence of Xylanibacillus composti strain K13.</title>
        <authorList>
            <person name="Uke A."/>
            <person name="Chhe C."/>
            <person name="Baramee S."/>
            <person name="Kosugi A."/>
        </authorList>
    </citation>
    <scope>NUCLEOTIDE SEQUENCE</scope>
    <source>
        <strain evidence="4">K13</strain>
    </source>
</reference>
<dbReference type="InterPro" id="IPR036388">
    <property type="entry name" value="WH-like_DNA-bd_sf"/>
</dbReference>
<dbReference type="Pfam" id="PF18576">
    <property type="entry name" value="HTH_52"/>
    <property type="match status" value="1"/>
</dbReference>
<dbReference type="InterPro" id="IPR041143">
    <property type="entry name" value="YgxA_HTH"/>
</dbReference>
<dbReference type="AlphaFoldDB" id="A0A8J4M4D0"/>
<dbReference type="InterPro" id="IPR043519">
    <property type="entry name" value="NT_sf"/>
</dbReference>
<dbReference type="EMBL" id="BOVK01000067">
    <property type="protein sequence ID" value="GIQ71000.1"/>
    <property type="molecule type" value="Genomic_DNA"/>
</dbReference>
<dbReference type="Pfam" id="PF22339">
    <property type="entry name" value="YgxA-like_sub_bind"/>
    <property type="match status" value="1"/>
</dbReference>
<protein>
    <recommendedName>
        <fullName evidence="6">Nucleotidyltransferase-like domain-containing protein</fullName>
    </recommendedName>
</protein>
<feature type="domain" description="Nucleotidyltransferase-like" evidence="1">
    <location>
        <begin position="2"/>
        <end position="118"/>
    </location>
</feature>
<gene>
    <name evidence="4" type="ORF">XYCOK13_38240</name>
</gene>
<evidence type="ECO:0008006" key="6">
    <source>
        <dbReference type="Google" id="ProtNLM"/>
    </source>
</evidence>
<keyword evidence="5" id="KW-1185">Reference proteome</keyword>
<evidence type="ECO:0000313" key="4">
    <source>
        <dbReference type="EMBL" id="GIQ71000.1"/>
    </source>
</evidence>
<accession>A0A8J4M4D0</accession>
<dbReference type="InterPro" id="IPR029348">
    <property type="entry name" value="NTF-like"/>
</dbReference>
<proteinExistence type="predicted"/>
<dbReference type="Proteomes" id="UP000677918">
    <property type="component" value="Unassembled WGS sequence"/>
</dbReference>
<feature type="domain" description="YgxA-like substrate binding" evidence="3">
    <location>
        <begin position="120"/>
        <end position="217"/>
    </location>
</feature>
<evidence type="ECO:0000259" key="2">
    <source>
        <dbReference type="Pfam" id="PF18576"/>
    </source>
</evidence>
<name>A0A8J4M4D0_9BACL</name>
<dbReference type="RefSeq" id="WP_213413809.1">
    <property type="nucleotide sequence ID" value="NZ_BOVK01000067.1"/>
</dbReference>
<dbReference type="Pfam" id="PF14540">
    <property type="entry name" value="NTF-like"/>
    <property type="match status" value="1"/>
</dbReference>
<dbReference type="Gene3D" id="1.10.10.10">
    <property type="entry name" value="Winged helix-like DNA-binding domain superfamily/Winged helix DNA-binding domain"/>
    <property type="match status" value="1"/>
</dbReference>
<dbReference type="Gene3D" id="1.20.120.330">
    <property type="entry name" value="Nucleotidyltransferases domain 2"/>
    <property type="match status" value="1"/>
</dbReference>
<organism evidence="4 5">
    <name type="scientific">Xylanibacillus composti</name>
    <dbReference type="NCBI Taxonomy" id="1572762"/>
    <lineage>
        <taxon>Bacteria</taxon>
        <taxon>Bacillati</taxon>
        <taxon>Bacillota</taxon>
        <taxon>Bacilli</taxon>
        <taxon>Bacillales</taxon>
        <taxon>Paenibacillaceae</taxon>
        <taxon>Xylanibacillus</taxon>
    </lineage>
</organism>
<evidence type="ECO:0000259" key="1">
    <source>
        <dbReference type="Pfam" id="PF14540"/>
    </source>
</evidence>
<sequence length="288" mass="33564">MDAIRSYFTGHYTRHPAVVSAVMVNPGESNNQWIDGFDILMLVITELKQPTNHTSHYSKDNYRIQERWIHKDGLESWVLNGENRNIIQWILQGELIVDQNGYLGSMRQALSSFPMELREKKMLIEFTHFLRRYMQSKEYLANGEVFDAYSNILEALHHWARIVIIQNGAHPEVTVWNQVHQINPGVYKLYEELLFSAETLEQRVKLVQLAAEFSVLTKMRECCAFLLRVISSRQEPWSASELKEHVELGELHIDLSLVLRKLTKRSVIKEVMESTDGDLSIMEVKYTL</sequence>
<dbReference type="InterPro" id="IPR054515">
    <property type="entry name" value="YgxA-like_substrate-bd"/>
</dbReference>